<evidence type="ECO:0000256" key="2">
    <source>
        <dbReference type="ARBA" id="ARBA00022679"/>
    </source>
</evidence>
<evidence type="ECO:0000256" key="1">
    <source>
        <dbReference type="ARBA" id="ARBA00022603"/>
    </source>
</evidence>
<dbReference type="GO" id="GO:0032259">
    <property type="term" value="P:methylation"/>
    <property type="evidence" value="ECO:0007669"/>
    <property type="project" value="UniProtKB-KW"/>
</dbReference>
<dbReference type="GO" id="GO:0008168">
    <property type="term" value="F:methyltransferase activity"/>
    <property type="evidence" value="ECO:0007669"/>
    <property type="project" value="UniProtKB-KW"/>
</dbReference>
<gene>
    <name evidence="3" type="ORF">B0T25DRAFT_548636</name>
</gene>
<dbReference type="Gene3D" id="3.40.50.150">
    <property type="entry name" value="Vaccinia Virus protein VP39"/>
    <property type="match status" value="1"/>
</dbReference>
<dbReference type="CDD" id="cd02440">
    <property type="entry name" value="AdoMet_MTases"/>
    <property type="match status" value="1"/>
</dbReference>
<evidence type="ECO:0000313" key="4">
    <source>
        <dbReference type="Proteomes" id="UP001275084"/>
    </source>
</evidence>
<dbReference type="PANTHER" id="PTHR44942:SF4">
    <property type="entry name" value="METHYLTRANSFERASE TYPE 11 DOMAIN-CONTAINING PROTEIN"/>
    <property type="match status" value="1"/>
</dbReference>
<name>A0AAJ0HF53_9PEZI</name>
<dbReference type="SUPFAM" id="SSF53335">
    <property type="entry name" value="S-adenosyl-L-methionine-dependent methyltransferases"/>
    <property type="match status" value="1"/>
</dbReference>
<dbReference type="EMBL" id="JAUIQD010000005">
    <property type="protein sequence ID" value="KAK3349650.1"/>
    <property type="molecule type" value="Genomic_DNA"/>
</dbReference>
<comment type="caution">
    <text evidence="3">The sequence shown here is derived from an EMBL/GenBank/DDBJ whole genome shotgun (WGS) entry which is preliminary data.</text>
</comment>
<dbReference type="Pfam" id="PF13489">
    <property type="entry name" value="Methyltransf_23"/>
    <property type="match status" value="1"/>
</dbReference>
<dbReference type="AlphaFoldDB" id="A0AAJ0HF53"/>
<keyword evidence="1 3" id="KW-0489">Methyltransferase</keyword>
<dbReference type="PANTHER" id="PTHR44942">
    <property type="entry name" value="METHYLTRANSF_11 DOMAIN-CONTAINING PROTEIN"/>
    <property type="match status" value="1"/>
</dbReference>
<reference evidence="3" key="2">
    <citation type="submission" date="2023-06" db="EMBL/GenBank/DDBJ databases">
        <authorList>
            <consortium name="Lawrence Berkeley National Laboratory"/>
            <person name="Haridas S."/>
            <person name="Hensen N."/>
            <person name="Bonometti L."/>
            <person name="Westerberg I."/>
            <person name="Brannstrom I.O."/>
            <person name="Guillou S."/>
            <person name="Cros-Aarteil S."/>
            <person name="Calhoun S."/>
            <person name="Kuo A."/>
            <person name="Mondo S."/>
            <person name="Pangilinan J."/>
            <person name="Riley R."/>
            <person name="Labutti K."/>
            <person name="Andreopoulos B."/>
            <person name="Lipzen A."/>
            <person name="Chen C."/>
            <person name="Yanf M."/>
            <person name="Daum C."/>
            <person name="Ng V."/>
            <person name="Clum A."/>
            <person name="Steindorff A."/>
            <person name="Ohm R."/>
            <person name="Martin F."/>
            <person name="Silar P."/>
            <person name="Natvig D."/>
            <person name="Lalanne C."/>
            <person name="Gautier V."/>
            <person name="Ament-Velasquez S.L."/>
            <person name="Kruys A."/>
            <person name="Hutchinson M.I."/>
            <person name="Powell A.J."/>
            <person name="Barry K."/>
            <person name="Miller A.N."/>
            <person name="Grigoriev I.V."/>
            <person name="Debuchy R."/>
            <person name="Gladieux P."/>
            <person name="Thoren M.H."/>
            <person name="Johannesson H."/>
        </authorList>
    </citation>
    <scope>NUCLEOTIDE SEQUENCE</scope>
    <source>
        <strain evidence="3">CBS 955.72</strain>
    </source>
</reference>
<dbReference type="Proteomes" id="UP001275084">
    <property type="component" value="Unassembled WGS sequence"/>
</dbReference>
<evidence type="ECO:0000313" key="3">
    <source>
        <dbReference type="EMBL" id="KAK3349650.1"/>
    </source>
</evidence>
<protein>
    <submittedName>
        <fullName evidence="3">Methylase</fullName>
    </submittedName>
</protein>
<sequence length="276" mass="29490">MSKLNTGINSKLFRSLANIIRSHRAAWAISLTPRAAIPQNNPQTKLPMAAPAPSDADTRFWDKTSLKYSQSPISDQAGYQRTLDKTITLLKPDHAAVELGCGTGSTAIQLSRHVRSFLGTDISSGMIDVANKKISAPESSTGDGGKEEIQGLAFRVATAEELVSATEKFNVVLGFNYLHLVRDMPGTLKSVNTLLVPGGLFISKTPCIRDMTFGPVLLPVISLARVVGLAPSVAGFTAGELNKQIEAAGFEVLETEYHASGKGDTRPFIVARKVAV</sequence>
<organism evidence="3 4">
    <name type="scientific">Lasiosphaeria hispida</name>
    <dbReference type="NCBI Taxonomy" id="260671"/>
    <lineage>
        <taxon>Eukaryota</taxon>
        <taxon>Fungi</taxon>
        <taxon>Dikarya</taxon>
        <taxon>Ascomycota</taxon>
        <taxon>Pezizomycotina</taxon>
        <taxon>Sordariomycetes</taxon>
        <taxon>Sordariomycetidae</taxon>
        <taxon>Sordariales</taxon>
        <taxon>Lasiosphaeriaceae</taxon>
        <taxon>Lasiosphaeria</taxon>
    </lineage>
</organism>
<dbReference type="InterPro" id="IPR051052">
    <property type="entry name" value="Diverse_substrate_MTase"/>
</dbReference>
<dbReference type="InterPro" id="IPR029063">
    <property type="entry name" value="SAM-dependent_MTases_sf"/>
</dbReference>
<accession>A0AAJ0HF53</accession>
<proteinExistence type="predicted"/>
<keyword evidence="4" id="KW-1185">Reference proteome</keyword>
<keyword evidence="2" id="KW-0808">Transferase</keyword>
<reference evidence="3" key="1">
    <citation type="journal article" date="2023" name="Mol. Phylogenet. Evol.">
        <title>Genome-scale phylogeny and comparative genomics of the fungal order Sordariales.</title>
        <authorList>
            <person name="Hensen N."/>
            <person name="Bonometti L."/>
            <person name="Westerberg I."/>
            <person name="Brannstrom I.O."/>
            <person name="Guillou S."/>
            <person name="Cros-Aarteil S."/>
            <person name="Calhoun S."/>
            <person name="Haridas S."/>
            <person name="Kuo A."/>
            <person name="Mondo S."/>
            <person name="Pangilinan J."/>
            <person name="Riley R."/>
            <person name="LaButti K."/>
            <person name="Andreopoulos B."/>
            <person name="Lipzen A."/>
            <person name="Chen C."/>
            <person name="Yan M."/>
            <person name="Daum C."/>
            <person name="Ng V."/>
            <person name="Clum A."/>
            <person name="Steindorff A."/>
            <person name="Ohm R.A."/>
            <person name="Martin F."/>
            <person name="Silar P."/>
            <person name="Natvig D.O."/>
            <person name="Lalanne C."/>
            <person name="Gautier V."/>
            <person name="Ament-Velasquez S.L."/>
            <person name="Kruys A."/>
            <person name="Hutchinson M.I."/>
            <person name="Powell A.J."/>
            <person name="Barry K."/>
            <person name="Miller A.N."/>
            <person name="Grigoriev I.V."/>
            <person name="Debuchy R."/>
            <person name="Gladieux P."/>
            <person name="Hiltunen Thoren M."/>
            <person name="Johannesson H."/>
        </authorList>
    </citation>
    <scope>NUCLEOTIDE SEQUENCE</scope>
    <source>
        <strain evidence="3">CBS 955.72</strain>
    </source>
</reference>